<dbReference type="InterPro" id="IPR000086">
    <property type="entry name" value="NUDIX_hydrolase_dom"/>
</dbReference>
<sequence>MLLSPAPPLRHCVRIARAGASGSLVRRACLPPRSRVAPTPAASASTSPLTAAQASRMQQAAALSTPALMAGYARRVAECNLGLEELPTLTPFIVEGKAVGQLKPNFVEQLSRFPDVFKISGPTGPSGCVSLAALLDTQDARTSAVARVMGQLRDEGHITGWRDELYPVTSGFYETPVMLVERAAAVSFGIKAYGVHINGFVETADRGVCLWVAKRSMSKPNWPGKLDHIVAGGQPFGVSVMENVVKECQEEASMPRELAMTARPAGCVSYTTISSIGLKPDVLFVFDIRLPESFVPEPQDGEVENFRLLPIANVAKLVAETDEFKTNCSLVIVDFMIRHGFVAPDAPGYLSLVKSMRTGDFS</sequence>
<dbReference type="FunFam" id="3.90.79.10:FF:000019">
    <property type="entry name" value="Thiamin pyrophosphokinase, putative"/>
    <property type="match status" value="1"/>
</dbReference>
<dbReference type="PANTHER" id="PTHR13622">
    <property type="entry name" value="THIAMIN PYROPHOSPHOKINASE"/>
    <property type="match status" value="1"/>
</dbReference>
<dbReference type="PROSITE" id="PS51462">
    <property type="entry name" value="NUDIX"/>
    <property type="match status" value="1"/>
</dbReference>
<evidence type="ECO:0000259" key="2">
    <source>
        <dbReference type="PROSITE" id="PS51462"/>
    </source>
</evidence>
<dbReference type="Gene3D" id="3.90.79.10">
    <property type="entry name" value="Nucleoside Triphosphate Pyrophosphohydrolase"/>
    <property type="match status" value="1"/>
</dbReference>
<dbReference type="InterPro" id="IPR031804">
    <property type="entry name" value="DUF4743"/>
</dbReference>
<comment type="function">
    <text evidence="1">Probably mediates the hydrolysis of some nucleoside diphosphate derivatives.</text>
</comment>
<dbReference type="PANTHER" id="PTHR13622:SF8">
    <property type="entry name" value="THIAMIN PYROPHOSPHOKINASE 1"/>
    <property type="match status" value="1"/>
</dbReference>
<dbReference type="GO" id="GO:0044715">
    <property type="term" value="F:8-oxo-dGDP phosphatase activity"/>
    <property type="evidence" value="ECO:0007669"/>
    <property type="project" value="TreeGrafter"/>
</dbReference>
<reference evidence="3" key="1">
    <citation type="submission" date="2021-01" db="EMBL/GenBank/DDBJ databases">
        <authorList>
            <person name="Corre E."/>
            <person name="Pelletier E."/>
            <person name="Niang G."/>
            <person name="Scheremetjew M."/>
            <person name="Finn R."/>
            <person name="Kale V."/>
            <person name="Holt S."/>
            <person name="Cochrane G."/>
            <person name="Meng A."/>
            <person name="Brown T."/>
            <person name="Cohen L."/>
        </authorList>
    </citation>
    <scope>NUCLEOTIDE SEQUENCE</scope>
    <source>
        <strain evidence="3">CCMP219</strain>
    </source>
</reference>
<dbReference type="InterPro" id="IPR015797">
    <property type="entry name" value="NUDIX_hydrolase-like_dom_sf"/>
</dbReference>
<accession>A0A7R9V7J8</accession>
<evidence type="ECO:0000256" key="1">
    <source>
        <dbReference type="ARBA" id="ARBA00003778"/>
    </source>
</evidence>
<dbReference type="SUPFAM" id="SSF55811">
    <property type="entry name" value="Nudix"/>
    <property type="match status" value="1"/>
</dbReference>
<evidence type="ECO:0000313" key="3">
    <source>
        <dbReference type="EMBL" id="CAD8287110.1"/>
    </source>
</evidence>
<protein>
    <recommendedName>
        <fullName evidence="2">Nudix hydrolase domain-containing protein</fullName>
    </recommendedName>
</protein>
<name>A0A7R9V7J8_9CHLO</name>
<dbReference type="AlphaFoldDB" id="A0A7R9V7J8"/>
<dbReference type="Pfam" id="PF15916">
    <property type="entry name" value="DUF4743"/>
    <property type="match status" value="1"/>
</dbReference>
<organism evidence="3">
    <name type="scientific">Chlamydomonas euryale</name>
    <dbReference type="NCBI Taxonomy" id="1486919"/>
    <lineage>
        <taxon>Eukaryota</taxon>
        <taxon>Viridiplantae</taxon>
        <taxon>Chlorophyta</taxon>
        <taxon>core chlorophytes</taxon>
        <taxon>Chlorophyceae</taxon>
        <taxon>CS clade</taxon>
        <taxon>Chlamydomonadales</taxon>
        <taxon>Chlamydomonadaceae</taxon>
        <taxon>Chlamydomonas</taxon>
    </lineage>
</organism>
<dbReference type="EMBL" id="HBEC01015389">
    <property type="protein sequence ID" value="CAD8287110.1"/>
    <property type="molecule type" value="Transcribed_RNA"/>
</dbReference>
<feature type="domain" description="Nudix hydrolase" evidence="2">
    <location>
        <begin position="192"/>
        <end position="334"/>
    </location>
</feature>
<gene>
    <name evidence="3" type="ORF">CEUR00632_LOCUS7148</name>
</gene>
<proteinExistence type="predicted"/>
<dbReference type="CDD" id="cd03676">
    <property type="entry name" value="NUDIX_Tnr3_like"/>
    <property type="match status" value="1"/>
</dbReference>